<name>A0A2S0N0R5_9BURK</name>
<keyword evidence="5 6" id="KW-0408">Iron</keyword>
<keyword evidence="3 6" id="KW-0479">Metal-binding</keyword>
<evidence type="ECO:0000313" key="9">
    <source>
        <dbReference type="EMBL" id="AVO41735.1"/>
    </source>
</evidence>
<keyword evidence="7" id="KW-0732">Signal</keyword>
<dbReference type="InterPro" id="IPR009056">
    <property type="entry name" value="Cyt_c-like_dom"/>
</dbReference>
<dbReference type="OrthoDB" id="9805828at2"/>
<dbReference type="PROSITE" id="PS51007">
    <property type="entry name" value="CYTC"/>
    <property type="match status" value="1"/>
</dbReference>
<dbReference type="SUPFAM" id="SSF46626">
    <property type="entry name" value="Cytochrome c"/>
    <property type="match status" value="1"/>
</dbReference>
<dbReference type="KEGG" id="simp:C6571_10970"/>
<keyword evidence="1" id="KW-0813">Transport</keyword>
<reference evidence="9 10" key="1">
    <citation type="submission" date="2018-03" db="EMBL/GenBank/DDBJ databases">
        <title>Genome sequencing of Simplicispira sp.</title>
        <authorList>
            <person name="Kim S.-J."/>
            <person name="Heo J."/>
            <person name="Kwon S.-W."/>
        </authorList>
    </citation>
    <scope>NUCLEOTIDE SEQUENCE [LARGE SCALE GENOMIC DNA]</scope>
    <source>
        <strain evidence="9 10">SC1-8</strain>
    </source>
</reference>
<dbReference type="GO" id="GO:0009055">
    <property type="term" value="F:electron transfer activity"/>
    <property type="evidence" value="ECO:0007669"/>
    <property type="project" value="InterPro"/>
</dbReference>
<evidence type="ECO:0000256" key="6">
    <source>
        <dbReference type="PROSITE-ProRule" id="PRU00433"/>
    </source>
</evidence>
<feature type="signal peptide" evidence="7">
    <location>
        <begin position="1"/>
        <end position="23"/>
    </location>
</feature>
<dbReference type="RefSeq" id="WP_106446712.1">
    <property type="nucleotide sequence ID" value="NZ_CP027669.1"/>
</dbReference>
<dbReference type="InterPro" id="IPR036909">
    <property type="entry name" value="Cyt_c-like_dom_sf"/>
</dbReference>
<evidence type="ECO:0000313" key="10">
    <source>
        <dbReference type="Proteomes" id="UP000239326"/>
    </source>
</evidence>
<evidence type="ECO:0000256" key="5">
    <source>
        <dbReference type="ARBA" id="ARBA00023004"/>
    </source>
</evidence>
<dbReference type="EMBL" id="CP027669">
    <property type="protein sequence ID" value="AVO41735.1"/>
    <property type="molecule type" value="Genomic_DNA"/>
</dbReference>
<evidence type="ECO:0000256" key="3">
    <source>
        <dbReference type="ARBA" id="ARBA00022723"/>
    </source>
</evidence>
<dbReference type="PANTHER" id="PTHR11961">
    <property type="entry name" value="CYTOCHROME C"/>
    <property type="match status" value="1"/>
</dbReference>
<evidence type="ECO:0000256" key="7">
    <source>
        <dbReference type="SAM" id="SignalP"/>
    </source>
</evidence>
<evidence type="ECO:0000259" key="8">
    <source>
        <dbReference type="PROSITE" id="PS51007"/>
    </source>
</evidence>
<gene>
    <name evidence="9" type="ORF">C6571_10970</name>
</gene>
<dbReference type="GO" id="GO:0046872">
    <property type="term" value="F:metal ion binding"/>
    <property type="evidence" value="ECO:0007669"/>
    <property type="project" value="UniProtKB-KW"/>
</dbReference>
<keyword evidence="2 6" id="KW-0349">Heme</keyword>
<keyword evidence="4" id="KW-0249">Electron transport</keyword>
<evidence type="ECO:0000256" key="1">
    <source>
        <dbReference type="ARBA" id="ARBA00022448"/>
    </source>
</evidence>
<dbReference type="InterPro" id="IPR002327">
    <property type="entry name" value="Cyt_c_1A/1B"/>
</dbReference>
<keyword evidence="10" id="KW-1185">Reference proteome</keyword>
<evidence type="ECO:0000256" key="4">
    <source>
        <dbReference type="ARBA" id="ARBA00022982"/>
    </source>
</evidence>
<sequence>MKPCWLSLALGLAGSLLATTASAAPDAAALARGEQVYARCAACHAIEANRTGPQHCGLFGRRAGTAPGYADYSKAMRASTTVWNEKSLNVFLRDPMKAVPGTAMGYAGVKDDAERADLIAWLKQASRPGVACTVRH</sequence>
<dbReference type="Proteomes" id="UP000239326">
    <property type="component" value="Chromosome"/>
</dbReference>
<dbReference type="Pfam" id="PF00034">
    <property type="entry name" value="Cytochrom_C"/>
    <property type="match status" value="1"/>
</dbReference>
<protein>
    <submittedName>
        <fullName evidence="9">Cytochrome C</fullName>
    </submittedName>
</protein>
<feature type="domain" description="Cytochrome c" evidence="8">
    <location>
        <begin position="28"/>
        <end position="126"/>
    </location>
</feature>
<dbReference type="GO" id="GO:0020037">
    <property type="term" value="F:heme binding"/>
    <property type="evidence" value="ECO:0007669"/>
    <property type="project" value="InterPro"/>
</dbReference>
<accession>A0A2S0N0R5</accession>
<evidence type="ECO:0000256" key="2">
    <source>
        <dbReference type="ARBA" id="ARBA00022617"/>
    </source>
</evidence>
<dbReference type="AlphaFoldDB" id="A0A2S0N0R5"/>
<feature type="chain" id="PRO_5015521395" evidence="7">
    <location>
        <begin position="24"/>
        <end position="136"/>
    </location>
</feature>
<organism evidence="9 10">
    <name type="scientific">Simplicispira suum</name>
    <dbReference type="NCBI Taxonomy" id="2109915"/>
    <lineage>
        <taxon>Bacteria</taxon>
        <taxon>Pseudomonadati</taxon>
        <taxon>Pseudomonadota</taxon>
        <taxon>Betaproteobacteria</taxon>
        <taxon>Burkholderiales</taxon>
        <taxon>Comamonadaceae</taxon>
        <taxon>Simplicispira</taxon>
    </lineage>
</organism>
<dbReference type="Gene3D" id="1.10.760.10">
    <property type="entry name" value="Cytochrome c-like domain"/>
    <property type="match status" value="1"/>
</dbReference>
<proteinExistence type="predicted"/>
<dbReference type="PRINTS" id="PR00604">
    <property type="entry name" value="CYTCHRMECIAB"/>
</dbReference>